<reference evidence="1 2" key="1">
    <citation type="journal article" date="2018" name="IMA Fungus">
        <title>IMA Genome-F 10: Nine draft genome sequences of Claviceps purpurea s.lat., including C. arundinis, C. humidiphila, and C. cf. spartinae, pseudomolecules for the pitch canker pathogen Fusarium circinatum, draft genome of Davidsoniella eucalypti, Grosmannia galeiformis, Quambalaria eucalypti, and Teratosphaeria destructans.</title>
        <authorList>
            <person name="Wingfield B.D."/>
            <person name="Liu M."/>
            <person name="Nguyen H.D."/>
            <person name="Lane F.A."/>
            <person name="Morgan S.W."/>
            <person name="De Vos L."/>
            <person name="Wilken P.M."/>
            <person name="Duong T.A."/>
            <person name="Aylward J."/>
            <person name="Coetzee M.P."/>
            <person name="Dadej K."/>
            <person name="De Beer Z.W."/>
            <person name="Findlay W."/>
            <person name="Havenga M."/>
            <person name="Kolarik M."/>
            <person name="Menzies J.G."/>
            <person name="Naidoo K."/>
            <person name="Pochopski O."/>
            <person name="Shoukouhi P."/>
            <person name="Santana Q.C."/>
            <person name="Seifert K.A."/>
            <person name="Soal N."/>
            <person name="Steenkamp E.T."/>
            <person name="Tatham C.T."/>
            <person name="van der Nest M.A."/>
            <person name="Wingfield M.J."/>
        </authorList>
    </citation>
    <scope>NUCLEOTIDE SEQUENCE [LARGE SCALE GENOMIC DNA]</scope>
    <source>
        <strain evidence="1">CMW44962</strain>
    </source>
</reference>
<evidence type="ECO:0000313" key="1">
    <source>
        <dbReference type="EMBL" id="KAH9827107.1"/>
    </source>
</evidence>
<keyword evidence="2" id="KW-1185">Reference proteome</keyword>
<protein>
    <submittedName>
        <fullName evidence="1">Uncharacterized protein</fullName>
    </submittedName>
</protein>
<proteinExistence type="predicted"/>
<comment type="caution">
    <text evidence="1">The sequence shown here is derived from an EMBL/GenBank/DDBJ whole genome shotgun (WGS) entry which is preliminary data.</text>
</comment>
<organism evidence="1 2">
    <name type="scientific">Teratosphaeria destructans</name>
    <dbReference type="NCBI Taxonomy" id="418781"/>
    <lineage>
        <taxon>Eukaryota</taxon>
        <taxon>Fungi</taxon>
        <taxon>Dikarya</taxon>
        <taxon>Ascomycota</taxon>
        <taxon>Pezizomycotina</taxon>
        <taxon>Dothideomycetes</taxon>
        <taxon>Dothideomycetidae</taxon>
        <taxon>Mycosphaerellales</taxon>
        <taxon>Teratosphaeriaceae</taxon>
        <taxon>Teratosphaeria</taxon>
    </lineage>
</organism>
<sequence>MLFIEPFADQRALERELPYHEQDVIKKLQANAGANSDITVGRAPNACCPRAAIVRRAVAILPASRVAKDVNQRAQRFFALLPELLPGL</sequence>
<gene>
    <name evidence="1" type="ORF">Tdes44962_MAKER03077</name>
</gene>
<reference evidence="1 2" key="2">
    <citation type="journal article" date="2021" name="Curr. Genet.">
        <title>Genetic response to nitrogen starvation in the aggressive Eucalyptus foliar pathogen Teratosphaeria destructans.</title>
        <authorList>
            <person name="Havenga M."/>
            <person name="Wingfield B.D."/>
            <person name="Wingfield M.J."/>
            <person name="Dreyer L.L."/>
            <person name="Roets F."/>
            <person name="Aylward J."/>
        </authorList>
    </citation>
    <scope>NUCLEOTIDE SEQUENCE [LARGE SCALE GENOMIC DNA]</scope>
    <source>
        <strain evidence="1">CMW44962</strain>
    </source>
</reference>
<dbReference type="AlphaFoldDB" id="A0A9W7W1S6"/>
<name>A0A9W7W1S6_9PEZI</name>
<accession>A0A9W7W1S6</accession>
<dbReference type="Proteomes" id="UP001138500">
    <property type="component" value="Unassembled WGS sequence"/>
</dbReference>
<evidence type="ECO:0000313" key="2">
    <source>
        <dbReference type="Proteomes" id="UP001138500"/>
    </source>
</evidence>
<dbReference type="EMBL" id="RIBY02001912">
    <property type="protein sequence ID" value="KAH9827107.1"/>
    <property type="molecule type" value="Genomic_DNA"/>
</dbReference>